<reference evidence="1" key="1">
    <citation type="submission" date="2020-10" db="EMBL/GenBank/DDBJ databases">
        <authorList>
            <person name="Gilroy R."/>
        </authorList>
    </citation>
    <scope>NUCLEOTIDE SEQUENCE</scope>
    <source>
        <strain evidence="1">B1-13419</strain>
    </source>
</reference>
<name>A0A9D9INX4_9BACT</name>
<dbReference type="EMBL" id="JADIMD010000120">
    <property type="protein sequence ID" value="MBO8475241.1"/>
    <property type="molecule type" value="Genomic_DNA"/>
</dbReference>
<proteinExistence type="predicted"/>
<gene>
    <name evidence="1" type="ORF">IAB91_08135</name>
</gene>
<comment type="caution">
    <text evidence="1">The sequence shown here is derived from an EMBL/GenBank/DDBJ whole genome shotgun (WGS) entry which is preliminary data.</text>
</comment>
<accession>A0A9D9INX4</accession>
<sequence length="160" mass="17069">MCQKPLFSGEQIYSLIPQRPPIVMVDALYSYEEGGAETGLTVRGDNIFVEDGRLAEPGLMEHVAQSAAAFAGYGTFSKGIAPKLGYIAEVRKFRIHCLPETGAVLHTALKILGSAGGMSLLSAETWMYASKSDVCSAETGQGYGTVPVASGQMKIFIKDE</sequence>
<dbReference type="Gene3D" id="3.10.129.10">
    <property type="entry name" value="Hotdog Thioesterase"/>
    <property type="match status" value="1"/>
</dbReference>
<dbReference type="InterPro" id="IPR029069">
    <property type="entry name" value="HotDog_dom_sf"/>
</dbReference>
<dbReference type="AlphaFoldDB" id="A0A9D9INX4"/>
<dbReference type="Proteomes" id="UP000823757">
    <property type="component" value="Unassembled WGS sequence"/>
</dbReference>
<evidence type="ECO:0000313" key="1">
    <source>
        <dbReference type="EMBL" id="MBO8475241.1"/>
    </source>
</evidence>
<dbReference type="InterPro" id="IPR016776">
    <property type="entry name" value="ApeP-like_dehydratase"/>
</dbReference>
<protein>
    <submittedName>
        <fullName evidence="1">Beta-hydroxyacyl-ACP dehydratase</fullName>
    </submittedName>
</protein>
<evidence type="ECO:0000313" key="2">
    <source>
        <dbReference type="Proteomes" id="UP000823757"/>
    </source>
</evidence>
<dbReference type="Pfam" id="PF22817">
    <property type="entry name" value="ApeP-like"/>
    <property type="match status" value="1"/>
</dbReference>
<organism evidence="1 2">
    <name type="scientific">Candidatus Cryptobacteroides faecigallinarum</name>
    <dbReference type="NCBI Taxonomy" id="2840763"/>
    <lineage>
        <taxon>Bacteria</taxon>
        <taxon>Pseudomonadati</taxon>
        <taxon>Bacteroidota</taxon>
        <taxon>Bacteroidia</taxon>
        <taxon>Bacteroidales</taxon>
        <taxon>Candidatus Cryptobacteroides</taxon>
    </lineage>
</organism>
<reference evidence="1" key="2">
    <citation type="journal article" date="2021" name="PeerJ">
        <title>Extensive microbial diversity within the chicken gut microbiome revealed by metagenomics and culture.</title>
        <authorList>
            <person name="Gilroy R."/>
            <person name="Ravi A."/>
            <person name="Getino M."/>
            <person name="Pursley I."/>
            <person name="Horton D.L."/>
            <person name="Alikhan N.F."/>
            <person name="Baker D."/>
            <person name="Gharbi K."/>
            <person name="Hall N."/>
            <person name="Watson M."/>
            <person name="Adriaenssens E.M."/>
            <person name="Foster-Nyarko E."/>
            <person name="Jarju S."/>
            <person name="Secka A."/>
            <person name="Antonio M."/>
            <person name="Oren A."/>
            <person name="Chaudhuri R.R."/>
            <person name="La Ragione R."/>
            <person name="Hildebrand F."/>
            <person name="Pallen M.J."/>
        </authorList>
    </citation>
    <scope>NUCLEOTIDE SEQUENCE</scope>
    <source>
        <strain evidence="1">B1-13419</strain>
    </source>
</reference>
<dbReference type="SUPFAM" id="SSF54637">
    <property type="entry name" value="Thioesterase/thiol ester dehydrase-isomerase"/>
    <property type="match status" value="1"/>
</dbReference>